<name>A0A1D6J825_MAIZE</name>
<dbReference type="EMBL" id="CM000786">
    <property type="protein sequence ID" value="AQK44073.1"/>
    <property type="molecule type" value="Genomic_DNA"/>
</dbReference>
<sequence length="168" mass="18920">METFPPRWPRIWPGLTALGSLPRLPHPPSASSGSSQDKPCSGDRGGRAGQEQSHHRNSCLQILGQRNVGHLLANVQSIKNPCISSRERSQTDKMVDGMDFEELCSDFECISSPYVESIMRQVARDIFELREDNRAFSCYAVPVKYEVFLCYVKSFTFCTLIGSFRLLV</sequence>
<feature type="region of interest" description="Disordered" evidence="1">
    <location>
        <begin position="19"/>
        <end position="51"/>
    </location>
</feature>
<dbReference type="ExpressionAtlas" id="A0A1D6J825">
    <property type="expression patterns" value="baseline"/>
</dbReference>
<gene>
    <name evidence="2" type="ORF">ZEAMMB73_Zm00001d025604</name>
</gene>
<proteinExistence type="predicted"/>
<evidence type="ECO:0000313" key="2">
    <source>
        <dbReference type="EMBL" id="AQK44073.1"/>
    </source>
</evidence>
<dbReference type="IntAct" id="A0A1D6J825">
    <property type="interactions" value="2"/>
</dbReference>
<evidence type="ECO:0000256" key="1">
    <source>
        <dbReference type="SAM" id="MobiDB-lite"/>
    </source>
</evidence>
<feature type="compositionally biased region" description="Polar residues" evidence="1">
    <location>
        <begin position="29"/>
        <end position="38"/>
    </location>
</feature>
<reference evidence="2" key="1">
    <citation type="submission" date="2015-12" db="EMBL/GenBank/DDBJ databases">
        <title>Update maize B73 reference genome by single molecule sequencing technologies.</title>
        <authorList>
            <consortium name="Maize Genome Sequencing Project"/>
            <person name="Ware D."/>
        </authorList>
    </citation>
    <scope>NUCLEOTIDE SEQUENCE</scope>
    <source>
        <tissue evidence="2">Seedling</tissue>
    </source>
</reference>
<dbReference type="InParanoid" id="A0A1D6J825"/>
<accession>A0A1D6J825</accession>
<organism evidence="2">
    <name type="scientific">Zea mays</name>
    <name type="common">Maize</name>
    <dbReference type="NCBI Taxonomy" id="4577"/>
    <lineage>
        <taxon>Eukaryota</taxon>
        <taxon>Viridiplantae</taxon>
        <taxon>Streptophyta</taxon>
        <taxon>Embryophyta</taxon>
        <taxon>Tracheophyta</taxon>
        <taxon>Spermatophyta</taxon>
        <taxon>Magnoliopsida</taxon>
        <taxon>Liliopsida</taxon>
        <taxon>Poales</taxon>
        <taxon>Poaceae</taxon>
        <taxon>PACMAD clade</taxon>
        <taxon>Panicoideae</taxon>
        <taxon>Andropogonodae</taxon>
        <taxon>Andropogoneae</taxon>
        <taxon>Tripsacinae</taxon>
        <taxon>Zea</taxon>
    </lineage>
</organism>
<dbReference type="PANTHER" id="PTHR36334">
    <property type="entry name" value="PROTEIN, PUTATIVE (DUF2358)-RELATED"/>
    <property type="match status" value="1"/>
</dbReference>
<protein>
    <submittedName>
        <fullName evidence="2">Thioredoxin F-type chloroplastic</fullName>
    </submittedName>
</protein>
<dbReference type="PANTHER" id="PTHR36334:SF1">
    <property type="entry name" value="PROTEIN, PUTATIVE (DUF2358)-RELATED"/>
    <property type="match status" value="1"/>
</dbReference>